<sequence>MEWIGASPGDAESGSSGNVIEE</sequence>
<dbReference type="Proteomes" id="UP000634136">
    <property type="component" value="Unassembled WGS sequence"/>
</dbReference>
<proteinExistence type="predicted"/>
<evidence type="ECO:0000313" key="2">
    <source>
        <dbReference type="EMBL" id="KAF7813547.1"/>
    </source>
</evidence>
<reference evidence="2" key="1">
    <citation type="submission" date="2020-09" db="EMBL/GenBank/DDBJ databases">
        <title>Genome-Enabled Discovery of Anthraquinone Biosynthesis in Senna tora.</title>
        <authorList>
            <person name="Kang S.-H."/>
            <person name="Pandey R.P."/>
            <person name="Lee C.-M."/>
            <person name="Sim J.-S."/>
            <person name="Jeong J.-T."/>
            <person name="Choi B.-S."/>
            <person name="Jung M."/>
            <person name="Ginzburg D."/>
            <person name="Zhao K."/>
            <person name="Won S.Y."/>
            <person name="Oh T.-J."/>
            <person name="Yu Y."/>
            <person name="Kim N.-H."/>
            <person name="Lee O.R."/>
            <person name="Lee T.-H."/>
            <person name="Bashyal P."/>
            <person name="Kim T.-S."/>
            <person name="Lee W.-H."/>
            <person name="Kawkins C."/>
            <person name="Kim C.-K."/>
            <person name="Kim J.S."/>
            <person name="Ahn B.O."/>
            <person name="Rhee S.Y."/>
            <person name="Sohng J.K."/>
        </authorList>
    </citation>
    <scope>NUCLEOTIDE SEQUENCE</scope>
    <source>
        <tissue evidence="2">Leaf</tissue>
    </source>
</reference>
<organism evidence="2 3">
    <name type="scientific">Senna tora</name>
    <dbReference type="NCBI Taxonomy" id="362788"/>
    <lineage>
        <taxon>Eukaryota</taxon>
        <taxon>Viridiplantae</taxon>
        <taxon>Streptophyta</taxon>
        <taxon>Embryophyta</taxon>
        <taxon>Tracheophyta</taxon>
        <taxon>Spermatophyta</taxon>
        <taxon>Magnoliopsida</taxon>
        <taxon>eudicotyledons</taxon>
        <taxon>Gunneridae</taxon>
        <taxon>Pentapetalae</taxon>
        <taxon>rosids</taxon>
        <taxon>fabids</taxon>
        <taxon>Fabales</taxon>
        <taxon>Fabaceae</taxon>
        <taxon>Caesalpinioideae</taxon>
        <taxon>Cassia clade</taxon>
        <taxon>Senna</taxon>
    </lineage>
</organism>
<feature type="region of interest" description="Disordered" evidence="1">
    <location>
        <begin position="1"/>
        <end position="22"/>
    </location>
</feature>
<accession>A0A834W8Z7</accession>
<protein>
    <submittedName>
        <fullName evidence="2">Uncharacterized protein</fullName>
    </submittedName>
</protein>
<feature type="compositionally biased region" description="Polar residues" evidence="1">
    <location>
        <begin position="13"/>
        <end position="22"/>
    </location>
</feature>
<dbReference type="AlphaFoldDB" id="A0A834W8Z7"/>
<keyword evidence="3" id="KW-1185">Reference proteome</keyword>
<name>A0A834W8Z7_9FABA</name>
<gene>
    <name evidence="2" type="ORF">G2W53_034523</name>
</gene>
<evidence type="ECO:0000256" key="1">
    <source>
        <dbReference type="SAM" id="MobiDB-lite"/>
    </source>
</evidence>
<evidence type="ECO:0000313" key="3">
    <source>
        <dbReference type="Proteomes" id="UP000634136"/>
    </source>
</evidence>
<dbReference type="EMBL" id="JAAIUW010000010">
    <property type="protein sequence ID" value="KAF7813547.1"/>
    <property type="molecule type" value="Genomic_DNA"/>
</dbReference>
<comment type="caution">
    <text evidence="2">The sequence shown here is derived from an EMBL/GenBank/DDBJ whole genome shotgun (WGS) entry which is preliminary data.</text>
</comment>